<reference evidence="3" key="1">
    <citation type="submission" date="2014-04" db="EMBL/GenBank/DDBJ databases">
        <title>In planta biocontrol of soil-borne Fusarium wilt of banana through a plant endophytic bacterium, Burkholderia cenocepacia 869T2.</title>
        <authorList>
            <person name="Ho Y.-N."/>
            <person name="Chiang H.-M."/>
            <person name="Chao C.-P."/>
            <person name="Su C.-C."/>
            <person name="Hsu H.-F."/>
            <person name="Guo C.-T."/>
            <person name="Hsieh J.-L."/>
            <person name="Huang C.-C."/>
        </authorList>
    </citation>
    <scope>NUCLEOTIDE SEQUENCE [LARGE SCALE GENOMIC DNA]</scope>
    <source>
        <strain evidence="3">869T2</strain>
    </source>
</reference>
<sequence>MKIMIVTDAWEPQVNGVVRTLKSTSRELTALGHRVELLTPLEFRTVPCPTYPEIRLSILPYRKLRARIDAFAPDALHIATEGPLGLAARRYARARKLPYTTAYHTRFPEYVQARFGIPLAATYRFLHWFHGPSLAVMAPTPVVKQDLEKFGFTNVVLWTRGVDLEIFRPMESKVLNTARPIFLYVGRVAIEKNVEAFLRLDLPGSKWVAGEGPALAELKSRYPEANYLGVLSQAELAKVYAAADVFVFPSRTDTFGLVLLEALACGTPVAAYPVTGPIDVLGEGDAGAMHEDLQEACLEALKIERTTARAWAERFSWRAASEQFASHLKPLPKTAYSPAEGAAV</sequence>
<dbReference type="Pfam" id="PF00534">
    <property type="entry name" value="Glycos_transf_1"/>
    <property type="match status" value="1"/>
</dbReference>
<accession>A0A071M5E3</accession>
<protein>
    <submittedName>
        <fullName evidence="3">GDP-mannose-dependent alpha-mannosyltransferase</fullName>
    </submittedName>
</protein>
<dbReference type="InterPro" id="IPR050194">
    <property type="entry name" value="Glycosyltransferase_grp1"/>
</dbReference>
<name>A0A071M5E3_9BURK</name>
<comment type="caution">
    <text evidence="3">The sequence shown here is derived from an EMBL/GenBank/DDBJ whole genome shotgun (WGS) entry which is preliminary data.</text>
</comment>
<dbReference type="InterPro" id="IPR028098">
    <property type="entry name" value="Glyco_trans_4-like_N"/>
</dbReference>
<feature type="domain" description="Glycosyltransferase subfamily 4-like N-terminal" evidence="2">
    <location>
        <begin position="14"/>
        <end position="165"/>
    </location>
</feature>
<dbReference type="EMBL" id="JJOA01000033">
    <property type="protein sequence ID" value="KEA56159.1"/>
    <property type="molecule type" value="Genomic_DNA"/>
</dbReference>
<keyword evidence="3" id="KW-0808">Transferase</keyword>
<dbReference type="Gene3D" id="3.40.50.2000">
    <property type="entry name" value="Glycogen Phosphorylase B"/>
    <property type="match status" value="2"/>
</dbReference>
<dbReference type="Pfam" id="PF13439">
    <property type="entry name" value="Glyco_transf_4"/>
    <property type="match status" value="1"/>
</dbReference>
<dbReference type="SUPFAM" id="SSF53756">
    <property type="entry name" value="UDP-Glycosyltransferase/glycogen phosphorylase"/>
    <property type="match status" value="1"/>
</dbReference>
<dbReference type="GO" id="GO:0016757">
    <property type="term" value="F:glycosyltransferase activity"/>
    <property type="evidence" value="ECO:0007669"/>
    <property type="project" value="UniProtKB-KW"/>
</dbReference>
<proteinExistence type="predicted"/>
<dbReference type="PANTHER" id="PTHR45947:SF3">
    <property type="entry name" value="SULFOQUINOVOSYL TRANSFERASE SQD2"/>
    <property type="match status" value="1"/>
</dbReference>
<gene>
    <name evidence="3" type="ORF">DT99_29110</name>
</gene>
<organism evidence="3">
    <name type="scientific">Burkholderia cenocepacia</name>
    <dbReference type="NCBI Taxonomy" id="95486"/>
    <lineage>
        <taxon>Bacteria</taxon>
        <taxon>Pseudomonadati</taxon>
        <taxon>Pseudomonadota</taxon>
        <taxon>Betaproteobacteria</taxon>
        <taxon>Burkholderiales</taxon>
        <taxon>Burkholderiaceae</taxon>
        <taxon>Burkholderia</taxon>
        <taxon>Burkholderia cepacia complex</taxon>
    </lineage>
</organism>
<feature type="domain" description="Glycosyl transferase family 1" evidence="1">
    <location>
        <begin position="172"/>
        <end position="291"/>
    </location>
</feature>
<evidence type="ECO:0000313" key="3">
    <source>
        <dbReference type="EMBL" id="KEA56159.1"/>
    </source>
</evidence>
<keyword evidence="3" id="KW-0328">Glycosyltransferase</keyword>
<evidence type="ECO:0000259" key="1">
    <source>
        <dbReference type="Pfam" id="PF00534"/>
    </source>
</evidence>
<dbReference type="PANTHER" id="PTHR45947">
    <property type="entry name" value="SULFOQUINOVOSYL TRANSFERASE SQD2"/>
    <property type="match status" value="1"/>
</dbReference>
<evidence type="ECO:0000259" key="2">
    <source>
        <dbReference type="Pfam" id="PF13439"/>
    </source>
</evidence>
<dbReference type="AlphaFoldDB" id="A0A071M5E3"/>
<dbReference type="InterPro" id="IPR001296">
    <property type="entry name" value="Glyco_trans_1"/>
</dbReference>
<dbReference type="CDD" id="cd03814">
    <property type="entry name" value="GT4-like"/>
    <property type="match status" value="1"/>
</dbReference>
<dbReference type="OrthoDB" id="9802525at2"/>